<keyword evidence="2" id="KW-1185">Reference proteome</keyword>
<accession>A0ABU1AJ54</accession>
<dbReference type="Proteomes" id="UP001243717">
    <property type="component" value="Unassembled WGS sequence"/>
</dbReference>
<gene>
    <name evidence="1" type="ORF">QEH59_05115</name>
</gene>
<protein>
    <recommendedName>
        <fullName evidence="3">Protein-PII uridylyltransferase N-terminal domain-containing protein</fullName>
    </recommendedName>
</protein>
<evidence type="ECO:0000313" key="2">
    <source>
        <dbReference type="Proteomes" id="UP001243717"/>
    </source>
</evidence>
<organism evidence="1 2">
    <name type="scientific">Thalassobacterium sedimentorum</name>
    <dbReference type="NCBI Taxonomy" id="3041258"/>
    <lineage>
        <taxon>Bacteria</taxon>
        <taxon>Pseudomonadati</taxon>
        <taxon>Verrucomicrobiota</taxon>
        <taxon>Opitutia</taxon>
        <taxon>Puniceicoccales</taxon>
        <taxon>Coraliomargaritaceae</taxon>
        <taxon>Thalassobacterium</taxon>
    </lineage>
</organism>
<evidence type="ECO:0000313" key="1">
    <source>
        <dbReference type="EMBL" id="MDQ8193791.1"/>
    </source>
</evidence>
<reference evidence="1 2" key="1">
    <citation type="submission" date="2023-04" db="EMBL/GenBank/DDBJ databases">
        <title>A novel bacteria isolated from coastal sediment.</title>
        <authorList>
            <person name="Liu X.-J."/>
            <person name="Du Z.-J."/>
        </authorList>
    </citation>
    <scope>NUCLEOTIDE SEQUENCE [LARGE SCALE GENOMIC DNA]</scope>
    <source>
        <strain evidence="1 2">SDUM461004</strain>
    </source>
</reference>
<evidence type="ECO:0008006" key="3">
    <source>
        <dbReference type="Google" id="ProtNLM"/>
    </source>
</evidence>
<proteinExistence type="predicted"/>
<comment type="caution">
    <text evidence="1">The sequence shown here is derived from an EMBL/GenBank/DDBJ whole genome shotgun (WGS) entry which is preliminary data.</text>
</comment>
<dbReference type="EMBL" id="JARXIC010000006">
    <property type="protein sequence ID" value="MDQ8193791.1"/>
    <property type="molecule type" value="Genomic_DNA"/>
</dbReference>
<sequence length="357" mass="40245">MPLPQSLEQALQAHFERTRSYFTALGESSPEAIILGGGYGRGEGGIAIDSAGNPAFFNDLDYFIFTDSPGNVRLQQAVHQWEEEESALLGIDVEGKCLPCSDLQATPNSMMFYDLVMAHTPVMGPPDYLAAYHPLAQADRIAAIEATRLLWNRGSGLFFAKADLEMGKRLSVVHRNQAKAKLAFGDALLTIRGQYRPYVRERQIRLQAETDIDARIVELHREGTEFKLNPTVTPSLATLQQTQLLLTEIWEACYLEVESTRLGHCFRTADEYIHYRGKLFPEIPQWRNYLLAIRDQLKRGGHLSPIFDYPRGALQRSLLSLLAEPADLQQAGRLLGTKLANMQIAAQHYTQWWGYYS</sequence>
<dbReference type="RefSeq" id="WP_308984278.1">
    <property type="nucleotide sequence ID" value="NZ_JARXIC010000006.1"/>
</dbReference>
<name>A0ABU1AJ54_9BACT</name>